<dbReference type="PROSITE" id="PS50048">
    <property type="entry name" value="ZN2_CY6_FUNGAL_2"/>
    <property type="match status" value="1"/>
</dbReference>
<feature type="compositionally biased region" description="Basic and acidic residues" evidence="2">
    <location>
        <begin position="168"/>
        <end position="182"/>
    </location>
</feature>
<keyword evidence="5" id="KW-1185">Reference proteome</keyword>
<evidence type="ECO:0000259" key="3">
    <source>
        <dbReference type="PROSITE" id="PS50048"/>
    </source>
</evidence>
<dbReference type="EMBL" id="MU839831">
    <property type="protein sequence ID" value="KAK1757089.1"/>
    <property type="molecule type" value="Genomic_DNA"/>
</dbReference>
<evidence type="ECO:0000256" key="2">
    <source>
        <dbReference type="SAM" id="MobiDB-lite"/>
    </source>
</evidence>
<feature type="compositionally biased region" description="Basic residues" evidence="2">
    <location>
        <begin position="243"/>
        <end position="253"/>
    </location>
</feature>
<evidence type="ECO:0000313" key="4">
    <source>
        <dbReference type="EMBL" id="KAK1757089.1"/>
    </source>
</evidence>
<feature type="region of interest" description="Disordered" evidence="2">
    <location>
        <begin position="118"/>
        <end position="303"/>
    </location>
</feature>
<feature type="region of interest" description="Disordered" evidence="2">
    <location>
        <begin position="1"/>
        <end position="21"/>
    </location>
</feature>
<protein>
    <recommendedName>
        <fullName evidence="3">Zn(2)-C6 fungal-type domain-containing protein</fullName>
    </recommendedName>
</protein>
<evidence type="ECO:0000313" key="5">
    <source>
        <dbReference type="Proteomes" id="UP001239445"/>
    </source>
</evidence>
<proteinExistence type="predicted"/>
<dbReference type="InterPro" id="IPR001138">
    <property type="entry name" value="Zn2Cys6_DnaBD"/>
</dbReference>
<comment type="caution">
    <text evidence="4">The sequence shown here is derived from an EMBL/GenBank/DDBJ whole genome shotgun (WGS) entry which is preliminary data.</text>
</comment>
<feature type="compositionally biased region" description="Pro residues" evidence="2">
    <location>
        <begin position="1"/>
        <end position="19"/>
    </location>
</feature>
<reference evidence="4" key="1">
    <citation type="submission" date="2023-06" db="EMBL/GenBank/DDBJ databases">
        <title>Genome-scale phylogeny and comparative genomics of the fungal order Sordariales.</title>
        <authorList>
            <consortium name="Lawrence Berkeley National Laboratory"/>
            <person name="Hensen N."/>
            <person name="Bonometti L."/>
            <person name="Westerberg I."/>
            <person name="Brannstrom I.O."/>
            <person name="Guillou S."/>
            <person name="Cros-Aarteil S."/>
            <person name="Calhoun S."/>
            <person name="Haridas S."/>
            <person name="Kuo A."/>
            <person name="Mondo S."/>
            <person name="Pangilinan J."/>
            <person name="Riley R."/>
            <person name="Labutti K."/>
            <person name="Andreopoulos B."/>
            <person name="Lipzen A."/>
            <person name="Chen C."/>
            <person name="Yanf M."/>
            <person name="Daum C."/>
            <person name="Ng V."/>
            <person name="Clum A."/>
            <person name="Steindorff A."/>
            <person name="Ohm R."/>
            <person name="Martin F."/>
            <person name="Silar P."/>
            <person name="Natvig D."/>
            <person name="Lalanne C."/>
            <person name="Gautier V."/>
            <person name="Ament-Velasquez S.L."/>
            <person name="Kruys A."/>
            <person name="Hutchinson M.I."/>
            <person name="Powell A.J."/>
            <person name="Barry K."/>
            <person name="Miller A.N."/>
            <person name="Grigoriev I.V."/>
            <person name="Debuchy R."/>
            <person name="Gladieux P."/>
            <person name="Thoren M.H."/>
            <person name="Johannesson H."/>
        </authorList>
    </citation>
    <scope>NUCLEOTIDE SEQUENCE</scope>
    <source>
        <strain evidence="4">PSN4</strain>
    </source>
</reference>
<accession>A0AAJ0BF36</accession>
<keyword evidence="1" id="KW-0539">Nucleus</keyword>
<feature type="compositionally biased region" description="Pro residues" evidence="2">
    <location>
        <begin position="287"/>
        <end position="297"/>
    </location>
</feature>
<dbReference type="AlphaFoldDB" id="A0AAJ0BF36"/>
<dbReference type="GO" id="GO:0008270">
    <property type="term" value="F:zinc ion binding"/>
    <property type="evidence" value="ECO:0007669"/>
    <property type="project" value="InterPro"/>
</dbReference>
<organism evidence="4 5">
    <name type="scientific">Echria macrotheca</name>
    <dbReference type="NCBI Taxonomy" id="438768"/>
    <lineage>
        <taxon>Eukaryota</taxon>
        <taxon>Fungi</taxon>
        <taxon>Dikarya</taxon>
        <taxon>Ascomycota</taxon>
        <taxon>Pezizomycotina</taxon>
        <taxon>Sordariomycetes</taxon>
        <taxon>Sordariomycetidae</taxon>
        <taxon>Sordariales</taxon>
        <taxon>Schizotheciaceae</taxon>
        <taxon>Echria</taxon>
    </lineage>
</organism>
<feature type="compositionally biased region" description="Low complexity" evidence="2">
    <location>
        <begin position="143"/>
        <end position="153"/>
    </location>
</feature>
<dbReference type="GO" id="GO:0000981">
    <property type="term" value="F:DNA-binding transcription factor activity, RNA polymerase II-specific"/>
    <property type="evidence" value="ECO:0007669"/>
    <property type="project" value="InterPro"/>
</dbReference>
<feature type="compositionally biased region" description="Acidic residues" evidence="2">
    <location>
        <begin position="221"/>
        <end position="232"/>
    </location>
</feature>
<dbReference type="Proteomes" id="UP001239445">
    <property type="component" value="Unassembled WGS sequence"/>
</dbReference>
<feature type="compositionally biased region" description="Low complexity" evidence="2">
    <location>
        <begin position="200"/>
        <end position="219"/>
    </location>
</feature>
<sequence length="353" mass="38660">MADTPPSPAPGGFPFPTDPEPSRSAFMAAIRAKIDDIERRRFEASTLMRDRLHAAVVDYKRADQSFVDEHTACLNQLLAAYPDASTLAWAQPCLGVPDRELFARDGIAIKYHPSSDPAGFGALARGPSPSPSADDMLGVLLAPNSSSSTSPLSSVPPSPIEMPDTFDIDEHLTPKPAPHDDSAPPPTPSKTWAARPARHPSTVPASSSSSTSNDSSSPSAFEDDPPSEDELVADIKPPPQSRPKYKYRHKRPMSGHPTVGAKRRKPLPNSPREHNTTSNNARQPAVPTTPPSKPPPETRVRQSRRICLTCTRNKENCDRKSPCSACVRKGQREQCRYPENEQCRYPERRVARR</sequence>
<name>A0AAJ0BF36_9PEZI</name>
<feature type="domain" description="Zn(2)-C6 fungal-type" evidence="3">
    <location>
        <begin position="306"/>
        <end position="337"/>
    </location>
</feature>
<evidence type="ECO:0000256" key="1">
    <source>
        <dbReference type="ARBA" id="ARBA00023242"/>
    </source>
</evidence>
<gene>
    <name evidence="4" type="ORF">QBC47DRAFT_378389</name>
</gene>